<reference evidence="4" key="2">
    <citation type="submission" date="2025-08" db="UniProtKB">
        <authorList>
            <consortium name="RefSeq"/>
        </authorList>
    </citation>
    <scope>IDENTIFICATION</scope>
    <source>
        <tissue evidence="4">Young leaves</tissue>
    </source>
</reference>
<feature type="compositionally biased region" description="Acidic residues" evidence="1">
    <location>
        <begin position="255"/>
        <end position="271"/>
    </location>
</feature>
<dbReference type="Proteomes" id="UP000228380">
    <property type="component" value="Chromosome 11"/>
</dbReference>
<name>A0A8B7CTL8_PHODC</name>
<dbReference type="Pfam" id="PF10358">
    <property type="entry name" value="NT-C2"/>
    <property type="match status" value="1"/>
</dbReference>
<dbReference type="OrthoDB" id="733571at2759"/>
<dbReference type="PROSITE" id="PS51840">
    <property type="entry name" value="C2_NT"/>
    <property type="match status" value="1"/>
</dbReference>
<feature type="region of interest" description="Disordered" evidence="1">
    <location>
        <begin position="627"/>
        <end position="654"/>
    </location>
</feature>
<dbReference type="GeneID" id="103718962"/>
<keyword evidence="3" id="KW-1185">Reference proteome</keyword>
<dbReference type="KEGG" id="pda:103718962"/>
<gene>
    <name evidence="4" type="primary">LOC103718962</name>
</gene>
<evidence type="ECO:0000259" key="2">
    <source>
        <dbReference type="PROSITE" id="PS51840"/>
    </source>
</evidence>
<dbReference type="InterPro" id="IPR019448">
    <property type="entry name" value="NT-C2"/>
</dbReference>
<proteinExistence type="predicted"/>
<evidence type="ECO:0000313" key="4">
    <source>
        <dbReference type="RefSeq" id="XP_008806208.2"/>
    </source>
</evidence>
<sequence>MVARMMRWRPWPPLMTKKFQVRMVVQRMERVAGVEEEEAAAVRVTAEVRWKGPKGKLSSLRRSVKRNCTREEEVRDGAVEWNEEFESVCTLTAHRENSFHPWEIAFAVFNGLNQGLKNKASVLGMASLNLAEFTSSAEQEIELNLPLLLPGVANESPSSLNLVLSVLELRASQESPEMVQRPMVPAPLSPTTGDALSSDKDELSALKAGLRKVKILTEFVSTRKSRKTIQDDEGSEGKCSARSDDAEYTHPFDTDSVDDDLDEGELEDDKEDSSIRKSFSYGTLASANHVGSSLYLDMRTDGEYEDWVYYSHRRSDVGYSHAEELTSSVPEQSMLQASNWSILPWKKRKLSFRSPKAKGEPLLKKTYGEEGGDDIDYDRRLLSSSDESLSEGRQKVDEYGVMSSSVSDFGDDNFVVGSWESKGLVSRDGHMKLSTQVFFASIDQRSEQASGESACTALVAVIADWFQTYQDTMPIRSQFDSLIREGSSEWRNLCENQTYRECFPDKHFDLETVIQAKIRPLSVVPRKSFIGFFHPEGNDDTSGFDFLHGAMSFDSIWDEISQAGSNFPTVGGPHLYIVSWNDHFFVLKVEHDAYYIIDTLGERLYEGCDQAYILKFDGSTTIRKIPGEKKTANGETTGAGNDGVDGSTGEQQSVNGASEGELVCKGKESCKEYIKSFLAAIPIRELQADIKKGLMSSTPLHHRLQIEFHYTEPSKEVSTAALPLAAAEAVPEFSWPLELVAAFNITPEVVIV</sequence>
<feature type="domain" description="C2 NT-type" evidence="2">
    <location>
        <begin position="9"/>
        <end position="168"/>
    </location>
</feature>
<organism evidence="3 4">
    <name type="scientific">Phoenix dactylifera</name>
    <name type="common">Date palm</name>
    <dbReference type="NCBI Taxonomy" id="42345"/>
    <lineage>
        <taxon>Eukaryota</taxon>
        <taxon>Viridiplantae</taxon>
        <taxon>Streptophyta</taxon>
        <taxon>Embryophyta</taxon>
        <taxon>Tracheophyta</taxon>
        <taxon>Spermatophyta</taxon>
        <taxon>Magnoliopsida</taxon>
        <taxon>Liliopsida</taxon>
        <taxon>Arecaceae</taxon>
        <taxon>Coryphoideae</taxon>
        <taxon>Phoeniceae</taxon>
        <taxon>Phoenix</taxon>
    </lineage>
</organism>
<dbReference type="PANTHER" id="PTHR31182:SF15">
    <property type="entry name" value="F26K24.5 PROTEIN"/>
    <property type="match status" value="1"/>
</dbReference>
<feature type="region of interest" description="Disordered" evidence="1">
    <location>
        <begin position="225"/>
        <end position="274"/>
    </location>
</feature>
<dbReference type="RefSeq" id="XP_008806208.2">
    <property type="nucleotide sequence ID" value="XM_008807986.4"/>
</dbReference>
<accession>A0A8B7CTL8</accession>
<feature type="region of interest" description="Disordered" evidence="1">
    <location>
        <begin position="177"/>
        <end position="197"/>
    </location>
</feature>
<protein>
    <submittedName>
        <fullName evidence="4">Uncharacterized protein LOC103718962</fullName>
    </submittedName>
</protein>
<dbReference type="PANTHER" id="PTHR31182">
    <property type="entry name" value="C2 NT-TYPE DOMAIN-CONTAINING PROTEIN"/>
    <property type="match status" value="1"/>
</dbReference>
<dbReference type="AlphaFoldDB" id="A0A8B7CTL8"/>
<feature type="compositionally biased region" description="Basic and acidic residues" evidence="1">
    <location>
        <begin position="235"/>
        <end position="253"/>
    </location>
</feature>
<reference evidence="3" key="1">
    <citation type="journal article" date="2019" name="Nat. Commun.">
        <title>Genome-wide association mapping of date palm fruit traits.</title>
        <authorList>
            <person name="Hazzouri K.M."/>
            <person name="Gros-Balthazard M."/>
            <person name="Flowers J.M."/>
            <person name="Copetti D."/>
            <person name="Lemansour A."/>
            <person name="Lebrun M."/>
            <person name="Masmoudi K."/>
            <person name="Ferrand S."/>
            <person name="Dhar M.I."/>
            <person name="Fresquez Z.A."/>
            <person name="Rosas U."/>
            <person name="Zhang J."/>
            <person name="Talag J."/>
            <person name="Lee S."/>
            <person name="Kudrna D."/>
            <person name="Powell R.F."/>
            <person name="Leitch I.J."/>
            <person name="Krueger R.R."/>
            <person name="Wing R.A."/>
            <person name="Amiri K.M.A."/>
            <person name="Purugganan M.D."/>
        </authorList>
    </citation>
    <scope>NUCLEOTIDE SEQUENCE [LARGE SCALE GENOMIC DNA]</scope>
    <source>
        <strain evidence="3">cv. Khalas</strain>
    </source>
</reference>
<evidence type="ECO:0000313" key="3">
    <source>
        <dbReference type="Proteomes" id="UP000228380"/>
    </source>
</evidence>
<evidence type="ECO:0000256" key="1">
    <source>
        <dbReference type="SAM" id="MobiDB-lite"/>
    </source>
</evidence>